<dbReference type="AlphaFoldDB" id="A0A0S3SHX9"/>
<protein>
    <submittedName>
        <fullName evidence="1">Uncharacterized protein</fullName>
    </submittedName>
</protein>
<gene>
    <name evidence="1" type="primary">Vigan.07G119500</name>
    <name evidence="1" type="ORF">VIGAN_07119500</name>
</gene>
<sequence length="79" mass="9592">MWWSSHVKCFQKISKLCFSMKQITCQLYSCTCTYCYQIIREIIYKINKDNKQFLYRILQFSILHTRGSFTTTLLFLSQK</sequence>
<reference evidence="1 2" key="1">
    <citation type="journal article" date="2015" name="Sci. Rep.">
        <title>The power of single molecule real-time sequencing technology in the de novo assembly of a eukaryotic genome.</title>
        <authorList>
            <person name="Sakai H."/>
            <person name="Naito K."/>
            <person name="Ogiso-Tanaka E."/>
            <person name="Takahashi Y."/>
            <person name="Iseki K."/>
            <person name="Muto C."/>
            <person name="Satou K."/>
            <person name="Teruya K."/>
            <person name="Shiroma A."/>
            <person name="Shimoji M."/>
            <person name="Hirano T."/>
            <person name="Itoh T."/>
            <person name="Kaga A."/>
            <person name="Tomooka N."/>
        </authorList>
    </citation>
    <scope>NUCLEOTIDE SEQUENCE [LARGE SCALE GENOMIC DNA]</scope>
    <source>
        <strain evidence="2">cv. Shumari</strain>
    </source>
</reference>
<dbReference type="Proteomes" id="UP000291084">
    <property type="component" value="Chromosome 7"/>
</dbReference>
<name>A0A0S3SHX9_PHAAN</name>
<proteinExistence type="predicted"/>
<dbReference type="EMBL" id="AP015040">
    <property type="protein sequence ID" value="BAT92467.1"/>
    <property type="molecule type" value="Genomic_DNA"/>
</dbReference>
<organism evidence="1 2">
    <name type="scientific">Vigna angularis var. angularis</name>
    <dbReference type="NCBI Taxonomy" id="157739"/>
    <lineage>
        <taxon>Eukaryota</taxon>
        <taxon>Viridiplantae</taxon>
        <taxon>Streptophyta</taxon>
        <taxon>Embryophyta</taxon>
        <taxon>Tracheophyta</taxon>
        <taxon>Spermatophyta</taxon>
        <taxon>Magnoliopsida</taxon>
        <taxon>eudicotyledons</taxon>
        <taxon>Gunneridae</taxon>
        <taxon>Pentapetalae</taxon>
        <taxon>rosids</taxon>
        <taxon>fabids</taxon>
        <taxon>Fabales</taxon>
        <taxon>Fabaceae</taxon>
        <taxon>Papilionoideae</taxon>
        <taxon>50 kb inversion clade</taxon>
        <taxon>NPAAA clade</taxon>
        <taxon>indigoferoid/millettioid clade</taxon>
        <taxon>Phaseoleae</taxon>
        <taxon>Vigna</taxon>
    </lineage>
</organism>
<accession>A0A0S3SHX9</accession>
<evidence type="ECO:0000313" key="1">
    <source>
        <dbReference type="EMBL" id="BAT92467.1"/>
    </source>
</evidence>
<keyword evidence="2" id="KW-1185">Reference proteome</keyword>
<evidence type="ECO:0000313" key="2">
    <source>
        <dbReference type="Proteomes" id="UP000291084"/>
    </source>
</evidence>